<dbReference type="Pfam" id="PF14223">
    <property type="entry name" value="Retrotran_gag_2"/>
    <property type="match status" value="1"/>
</dbReference>
<dbReference type="GO" id="GO:0003676">
    <property type="term" value="F:nucleic acid binding"/>
    <property type="evidence" value="ECO:0007669"/>
    <property type="project" value="InterPro"/>
</dbReference>
<evidence type="ECO:0000313" key="3">
    <source>
        <dbReference type="EMBL" id="EFN74944.1"/>
    </source>
</evidence>
<dbReference type="Gene3D" id="4.10.60.10">
    <property type="entry name" value="Zinc finger, CCHC-type"/>
    <property type="match status" value="1"/>
</dbReference>
<feature type="non-terminal residue" evidence="3">
    <location>
        <position position="1"/>
    </location>
</feature>
<feature type="non-terminal residue" evidence="3">
    <location>
        <position position="305"/>
    </location>
</feature>
<dbReference type="OrthoDB" id="7682542at2759"/>
<dbReference type="AlphaFoldDB" id="E1ZV45"/>
<dbReference type="OMA" id="GTAHESE"/>
<name>E1ZV45_CAMFO</name>
<sequence length="305" mass="34303">SSNVVRIDLLSKDNYDTWAIQMEAILTKNDAWGYVCGNKVKPEVIEGDAVSAEAARTWDIQDKKAKADIILSIKSSELKQIKGCCTSREVWLKLKSIYQSSGPARKATLLKQLTLHKMNDGGDVRDHLRRFFDTIDKLSEMDVDINADLLTIMLLYSLPLTFDNFRCAIESRDELPSPETLRIKIIEEYDARKNDTREHVPNAMLVKKQFGKRYNANKKSGNELKGTSKGGNAPTKVPFKYKCHRCGKVGHKAAECNAPRKEADSANTTDDITLSTNNMHLEEKWCLDSACTAHMANTNTKFANI</sequence>
<keyword evidence="1" id="KW-0863">Zinc-finger</keyword>
<keyword evidence="1" id="KW-0862">Zinc</keyword>
<dbReference type="Proteomes" id="UP000000311">
    <property type="component" value="Unassembled WGS sequence"/>
</dbReference>
<protein>
    <submittedName>
        <fullName evidence="3">Retrovirus-related Pol polyprotein from transposon TNT 1-94</fullName>
    </submittedName>
</protein>
<feature type="domain" description="CCHC-type" evidence="2">
    <location>
        <begin position="242"/>
        <end position="256"/>
    </location>
</feature>
<evidence type="ECO:0000259" key="2">
    <source>
        <dbReference type="PROSITE" id="PS50158"/>
    </source>
</evidence>
<keyword evidence="4" id="KW-1185">Reference proteome</keyword>
<dbReference type="PANTHER" id="PTHR47481">
    <property type="match status" value="1"/>
</dbReference>
<dbReference type="InParanoid" id="E1ZV45"/>
<dbReference type="InterPro" id="IPR001878">
    <property type="entry name" value="Znf_CCHC"/>
</dbReference>
<organism evidence="4">
    <name type="scientific">Camponotus floridanus</name>
    <name type="common">Florida carpenter ant</name>
    <dbReference type="NCBI Taxonomy" id="104421"/>
    <lineage>
        <taxon>Eukaryota</taxon>
        <taxon>Metazoa</taxon>
        <taxon>Ecdysozoa</taxon>
        <taxon>Arthropoda</taxon>
        <taxon>Hexapoda</taxon>
        <taxon>Insecta</taxon>
        <taxon>Pterygota</taxon>
        <taxon>Neoptera</taxon>
        <taxon>Endopterygota</taxon>
        <taxon>Hymenoptera</taxon>
        <taxon>Apocrita</taxon>
        <taxon>Aculeata</taxon>
        <taxon>Formicoidea</taxon>
        <taxon>Formicidae</taxon>
        <taxon>Formicinae</taxon>
        <taxon>Camponotus</taxon>
    </lineage>
</organism>
<dbReference type="PROSITE" id="PS50158">
    <property type="entry name" value="ZF_CCHC"/>
    <property type="match status" value="1"/>
</dbReference>
<accession>E1ZV45</accession>
<evidence type="ECO:0000256" key="1">
    <source>
        <dbReference type="PROSITE-ProRule" id="PRU00047"/>
    </source>
</evidence>
<dbReference type="PANTHER" id="PTHR47481:SF14">
    <property type="entry name" value="RETROTRANSPOSON COPIA-LIKE N-TERMINAL DOMAIN-CONTAINING PROTEIN"/>
    <property type="match status" value="1"/>
</dbReference>
<evidence type="ECO:0000313" key="4">
    <source>
        <dbReference type="Proteomes" id="UP000000311"/>
    </source>
</evidence>
<proteinExistence type="predicted"/>
<dbReference type="STRING" id="104421.E1ZV45"/>
<dbReference type="SUPFAM" id="SSF57756">
    <property type="entry name" value="Retrovirus zinc finger-like domains"/>
    <property type="match status" value="1"/>
</dbReference>
<reference evidence="3 4" key="1">
    <citation type="journal article" date="2010" name="Science">
        <title>Genomic comparison of the ants Camponotus floridanus and Harpegnathos saltator.</title>
        <authorList>
            <person name="Bonasio R."/>
            <person name="Zhang G."/>
            <person name="Ye C."/>
            <person name="Mutti N.S."/>
            <person name="Fang X."/>
            <person name="Qin N."/>
            <person name="Donahue G."/>
            <person name="Yang P."/>
            <person name="Li Q."/>
            <person name="Li C."/>
            <person name="Zhang P."/>
            <person name="Huang Z."/>
            <person name="Berger S.L."/>
            <person name="Reinberg D."/>
            <person name="Wang J."/>
            <person name="Liebig J."/>
        </authorList>
    </citation>
    <scope>NUCLEOTIDE SEQUENCE [LARGE SCALE GENOMIC DNA]</scope>
    <source>
        <strain evidence="4">C129</strain>
    </source>
</reference>
<dbReference type="InterPro" id="IPR036875">
    <property type="entry name" value="Znf_CCHC_sf"/>
</dbReference>
<dbReference type="GO" id="GO:0008270">
    <property type="term" value="F:zinc ion binding"/>
    <property type="evidence" value="ECO:0007669"/>
    <property type="project" value="UniProtKB-KW"/>
</dbReference>
<dbReference type="EMBL" id="GL434417">
    <property type="protein sequence ID" value="EFN74944.1"/>
    <property type="molecule type" value="Genomic_DNA"/>
</dbReference>
<keyword evidence="1" id="KW-0479">Metal-binding</keyword>
<gene>
    <name evidence="3" type="ORF">EAG_00521</name>
</gene>